<keyword evidence="1" id="KW-1185">Reference proteome</keyword>
<dbReference type="Proteomes" id="UP000790787">
    <property type="component" value="Chromosome 21"/>
</dbReference>
<name>A0AC58TL75_TOBAC</name>
<accession>A0AC58TL75</accession>
<reference evidence="2" key="2">
    <citation type="submission" date="2025-08" db="UniProtKB">
        <authorList>
            <consortium name="RefSeq"/>
        </authorList>
    </citation>
    <scope>IDENTIFICATION</scope>
    <source>
        <tissue evidence="2">Leaf</tissue>
    </source>
</reference>
<evidence type="ECO:0000313" key="2">
    <source>
        <dbReference type="RefSeq" id="XP_075097960.1"/>
    </source>
</evidence>
<protein>
    <submittedName>
        <fullName evidence="2">Uncharacterized protein LOC142175274</fullName>
    </submittedName>
</protein>
<evidence type="ECO:0000313" key="1">
    <source>
        <dbReference type="Proteomes" id="UP000790787"/>
    </source>
</evidence>
<organism evidence="1 2">
    <name type="scientific">Nicotiana tabacum</name>
    <name type="common">Common tobacco</name>
    <dbReference type="NCBI Taxonomy" id="4097"/>
    <lineage>
        <taxon>Eukaryota</taxon>
        <taxon>Viridiplantae</taxon>
        <taxon>Streptophyta</taxon>
        <taxon>Embryophyta</taxon>
        <taxon>Tracheophyta</taxon>
        <taxon>Spermatophyta</taxon>
        <taxon>Magnoliopsida</taxon>
        <taxon>eudicotyledons</taxon>
        <taxon>Gunneridae</taxon>
        <taxon>Pentapetalae</taxon>
        <taxon>asterids</taxon>
        <taxon>lamiids</taxon>
        <taxon>Solanales</taxon>
        <taxon>Solanaceae</taxon>
        <taxon>Nicotianoideae</taxon>
        <taxon>Nicotianeae</taxon>
        <taxon>Nicotiana</taxon>
    </lineage>
</organism>
<proteinExistence type="predicted"/>
<gene>
    <name evidence="2" type="primary">LOC142175274</name>
</gene>
<dbReference type="RefSeq" id="XP_075097960.1">
    <property type="nucleotide sequence ID" value="XM_075241859.1"/>
</dbReference>
<sequence>MDNGQAESTTKVIINNLNKRLEESKGKWPEALPGVLWAYRMMTKTSMGETPLSIVYRTEALIPAEIGEPSTRYTYISEATNKEELRINLDLTEEKRKSTLIRMAAQNQTIE</sequence>
<reference evidence="1" key="1">
    <citation type="journal article" date="2014" name="Nat. Commun.">
        <title>The tobacco genome sequence and its comparison with those of tomato and potato.</title>
        <authorList>
            <person name="Sierro N."/>
            <person name="Battey J.N."/>
            <person name="Ouadi S."/>
            <person name="Bakaher N."/>
            <person name="Bovet L."/>
            <person name="Willig A."/>
            <person name="Goepfert S."/>
            <person name="Peitsch M.C."/>
            <person name="Ivanov N.V."/>
        </authorList>
    </citation>
    <scope>NUCLEOTIDE SEQUENCE [LARGE SCALE GENOMIC DNA]</scope>
</reference>